<feature type="transmembrane region" description="Helical" evidence="1">
    <location>
        <begin position="45"/>
        <end position="65"/>
    </location>
</feature>
<proteinExistence type="predicted"/>
<dbReference type="Proteomes" id="UP000215199">
    <property type="component" value="Unassembled WGS sequence"/>
</dbReference>
<accession>A0A229T084</accession>
<dbReference type="OrthoDB" id="7698234at2"/>
<feature type="transmembrane region" description="Helical" evidence="1">
    <location>
        <begin position="18"/>
        <end position="39"/>
    </location>
</feature>
<evidence type="ECO:0000256" key="1">
    <source>
        <dbReference type="SAM" id="Phobius"/>
    </source>
</evidence>
<dbReference type="EMBL" id="NMUL01000027">
    <property type="protein sequence ID" value="OXM64695.1"/>
    <property type="molecule type" value="Genomic_DNA"/>
</dbReference>
<comment type="caution">
    <text evidence="2">The sequence shown here is derived from an EMBL/GenBank/DDBJ whole genome shotgun (WGS) entry which is preliminary data.</text>
</comment>
<feature type="transmembrane region" description="Helical" evidence="1">
    <location>
        <begin position="360"/>
        <end position="380"/>
    </location>
</feature>
<name>A0A229T084_9PSEU</name>
<keyword evidence="1" id="KW-1133">Transmembrane helix</keyword>
<feature type="transmembrane region" description="Helical" evidence="1">
    <location>
        <begin position="77"/>
        <end position="101"/>
    </location>
</feature>
<protein>
    <submittedName>
        <fullName evidence="2">Low temperature requirement protein A</fullName>
    </submittedName>
</protein>
<dbReference type="PANTHER" id="PTHR36840">
    <property type="entry name" value="BLL5714 PROTEIN"/>
    <property type="match status" value="1"/>
</dbReference>
<evidence type="ECO:0000313" key="2">
    <source>
        <dbReference type="EMBL" id="OXM64695.1"/>
    </source>
</evidence>
<feature type="transmembrane region" description="Helical" evidence="1">
    <location>
        <begin position="203"/>
        <end position="222"/>
    </location>
</feature>
<dbReference type="PANTHER" id="PTHR36840:SF1">
    <property type="entry name" value="BLL5714 PROTEIN"/>
    <property type="match status" value="1"/>
</dbReference>
<keyword evidence="3" id="KW-1185">Reference proteome</keyword>
<evidence type="ECO:0000313" key="3">
    <source>
        <dbReference type="Proteomes" id="UP000215199"/>
    </source>
</evidence>
<feature type="transmembrane region" description="Helical" evidence="1">
    <location>
        <begin position="274"/>
        <end position="294"/>
    </location>
</feature>
<dbReference type="Pfam" id="PF06772">
    <property type="entry name" value="LtrA"/>
    <property type="match status" value="1"/>
</dbReference>
<feature type="transmembrane region" description="Helical" evidence="1">
    <location>
        <begin position="306"/>
        <end position="326"/>
    </location>
</feature>
<reference evidence="3" key="1">
    <citation type="submission" date="2017-07" db="EMBL/GenBank/DDBJ databases">
        <title>Comparative genome mining reveals phylogenetic distribution patterns of secondary metabolites in Amycolatopsis.</title>
        <authorList>
            <person name="Adamek M."/>
            <person name="Alanjary M."/>
            <person name="Sales-Ortells H."/>
            <person name="Goodfellow M."/>
            <person name="Bull A.T."/>
            <person name="Kalinowski J."/>
            <person name="Ziemert N."/>
        </authorList>
    </citation>
    <scope>NUCLEOTIDE SEQUENCE [LARGE SCALE GENOMIC DNA]</scope>
    <source>
        <strain evidence="3">H5</strain>
    </source>
</reference>
<dbReference type="InterPro" id="IPR010640">
    <property type="entry name" value="Low_temperature_requirement_A"/>
</dbReference>
<feature type="transmembrane region" description="Helical" evidence="1">
    <location>
        <begin position="163"/>
        <end position="182"/>
    </location>
</feature>
<keyword evidence="1" id="KW-0472">Membrane</keyword>
<feature type="transmembrane region" description="Helical" evidence="1">
    <location>
        <begin position="234"/>
        <end position="253"/>
    </location>
</feature>
<dbReference type="AlphaFoldDB" id="A0A229T084"/>
<sequence length="388" mass="41105">MSARPIDEPHRSSSQLELLFDLIFVVAVAAATDELAHGIAGGHGWAALGGFLQVFFAIWWAWMNFTWFASSYDTDDVAYRLLTMVQMTGVLVLAAGVPAAAGSDYRAVTAGYVLMRIGLVAQWLRAGVEDAAGRRTALRYAAGISLLQACWVVRLVLAETGVVPPALLPALFAVLVVLELAVPRWAERAGPTNWHPHHIAERYGLFTIILLGEGVLAASRGVRGALESAEISGSLITIAVAGLVLLFALWWLYFLEPAGEGLDDRRDRSYLWGYGHYGIFTALAALGAALEVAVEDTGHGIAASPLAISYAVAVSVAVFLVMLGLVHSPIVAEPVIRPVAILACVTVVLLLPLAAPRFGVAVVVVGIAAGCALLTAFAVIPRPQEKNV</sequence>
<feature type="transmembrane region" description="Helical" evidence="1">
    <location>
        <begin position="335"/>
        <end position="354"/>
    </location>
</feature>
<organism evidence="2 3">
    <name type="scientific">Amycolatopsis vastitatis</name>
    <dbReference type="NCBI Taxonomy" id="1905142"/>
    <lineage>
        <taxon>Bacteria</taxon>
        <taxon>Bacillati</taxon>
        <taxon>Actinomycetota</taxon>
        <taxon>Actinomycetes</taxon>
        <taxon>Pseudonocardiales</taxon>
        <taxon>Pseudonocardiaceae</taxon>
        <taxon>Amycolatopsis</taxon>
    </lineage>
</organism>
<keyword evidence="1" id="KW-0812">Transmembrane</keyword>
<gene>
    <name evidence="2" type="ORF">CF165_26025</name>
</gene>